<reference evidence="1" key="1">
    <citation type="submission" date="2021-01" db="EMBL/GenBank/DDBJ databases">
        <authorList>
            <person name="Corre E."/>
            <person name="Pelletier E."/>
            <person name="Niang G."/>
            <person name="Scheremetjew M."/>
            <person name="Finn R."/>
            <person name="Kale V."/>
            <person name="Holt S."/>
            <person name="Cochrane G."/>
            <person name="Meng A."/>
            <person name="Brown T."/>
            <person name="Cohen L."/>
        </authorList>
    </citation>
    <scope>NUCLEOTIDE SEQUENCE</scope>
    <source>
        <strain evidence="1">OF101</strain>
    </source>
</reference>
<protein>
    <recommendedName>
        <fullName evidence="2">HTH OST-type domain-containing protein</fullName>
    </recommendedName>
</protein>
<proteinExistence type="predicted"/>
<organism evidence="1">
    <name type="scientific">Alexandrium catenella</name>
    <name type="common">Red tide dinoflagellate</name>
    <name type="synonym">Gonyaulax catenella</name>
    <dbReference type="NCBI Taxonomy" id="2925"/>
    <lineage>
        <taxon>Eukaryota</taxon>
        <taxon>Sar</taxon>
        <taxon>Alveolata</taxon>
        <taxon>Dinophyceae</taxon>
        <taxon>Gonyaulacales</taxon>
        <taxon>Pyrocystaceae</taxon>
        <taxon>Alexandrium</taxon>
    </lineage>
</organism>
<evidence type="ECO:0008006" key="2">
    <source>
        <dbReference type="Google" id="ProtNLM"/>
    </source>
</evidence>
<gene>
    <name evidence="1" type="ORF">ACAT0790_LOCUS57077</name>
</gene>
<dbReference type="AlphaFoldDB" id="A0A7S1RZZ4"/>
<sequence>MLEEQLAQTMPPVELPEHPADELGPVSDVIVPVVPKGLIAGTLPAGVASRAPSAAAAAIAGSSFAGVAPSGIAPEELTQGGSYDFDMEAQPPVMVDPDGPAARRQRAFMYAAGWRAKGRGKGGYFSDLVWTPTIQAAREGEKKKETEMARALFNSLEMHHGGNSVTLSQIGSDFKVAQMKKDPMFKNIRLLDILRQYEDVFELTPDGLTGGWTVKLQPGAQAALPDAEAMLEQELRETDLALPDRIDNPAGPKEKMQALRVELLHALSRRGNRVPLQELGQEPRVQQRKQGLHQAKKLVDFIRLFPMNFRIVADDMQMIVETASPNVSDQSMIEQSIFKNNVSMNQFSSKGKGGPKGCINRGRPMVSPYPPNMMAPPFMQPPVTFTPPPEAQARGFSPQVDAATLAALMQAGALQAPAGYFAAMRPL</sequence>
<accession>A0A7S1RZZ4</accession>
<evidence type="ECO:0000313" key="1">
    <source>
        <dbReference type="EMBL" id="CAD9180305.1"/>
    </source>
</evidence>
<name>A0A7S1RZZ4_ALECA</name>
<dbReference type="EMBL" id="HBGE01095936">
    <property type="protein sequence ID" value="CAD9180305.1"/>
    <property type="molecule type" value="Transcribed_RNA"/>
</dbReference>